<gene>
    <name evidence="4" type="primary">rplO</name>
    <name evidence="8" type="ORF">A2390_01725</name>
</gene>
<dbReference type="GO" id="GO:0015934">
    <property type="term" value="C:large ribosomal subunit"/>
    <property type="evidence" value="ECO:0007669"/>
    <property type="project" value="InterPro"/>
</dbReference>
<dbReference type="InterPro" id="IPR036227">
    <property type="entry name" value="Ribosomal_uL15/eL18_sf"/>
</dbReference>
<sequence>MIINELKIKSKKRGIKRIGRGGKRGTYSGRGQKGQKSRSGHKIRPAERDLLQRIPKMRGFKNKPKKESSFPLNIDKIEKLGLVEVSISSLKEVGVLSSKFKGKVKILGKGEIKKAVVVKNIAVSKEAKNKIEKAGGKVEN</sequence>
<dbReference type="NCBIfam" id="TIGR01071">
    <property type="entry name" value="rplO_bact"/>
    <property type="match status" value="1"/>
</dbReference>
<evidence type="ECO:0000256" key="2">
    <source>
        <dbReference type="ARBA" id="ARBA00022980"/>
    </source>
</evidence>
<dbReference type="HAMAP" id="MF_01341">
    <property type="entry name" value="Ribosomal_uL15"/>
    <property type="match status" value="1"/>
</dbReference>
<feature type="domain" description="Large ribosomal subunit protein uL15/eL18" evidence="7">
    <location>
        <begin position="72"/>
        <end position="139"/>
    </location>
</feature>
<evidence type="ECO:0000256" key="1">
    <source>
        <dbReference type="ARBA" id="ARBA00007320"/>
    </source>
</evidence>
<evidence type="ECO:0000256" key="4">
    <source>
        <dbReference type="HAMAP-Rule" id="MF_01341"/>
    </source>
</evidence>
<dbReference type="SUPFAM" id="SSF52080">
    <property type="entry name" value="Ribosomal proteins L15p and L18e"/>
    <property type="match status" value="1"/>
</dbReference>
<dbReference type="Gene3D" id="3.100.10.10">
    <property type="match status" value="1"/>
</dbReference>
<evidence type="ECO:0000313" key="9">
    <source>
        <dbReference type="Proteomes" id="UP000178599"/>
    </source>
</evidence>
<dbReference type="AlphaFoldDB" id="A0A1G2CPI0"/>
<dbReference type="Proteomes" id="UP000178599">
    <property type="component" value="Unassembled WGS sequence"/>
</dbReference>
<accession>A0A1G2CPI0</accession>
<name>A0A1G2CPI0_9BACT</name>
<evidence type="ECO:0000256" key="3">
    <source>
        <dbReference type="ARBA" id="ARBA00023274"/>
    </source>
</evidence>
<dbReference type="InterPro" id="IPR001196">
    <property type="entry name" value="Ribosomal_uL15_CS"/>
</dbReference>
<feature type="compositionally biased region" description="Basic residues" evidence="6">
    <location>
        <begin position="9"/>
        <end position="23"/>
    </location>
</feature>
<dbReference type="Pfam" id="PF00828">
    <property type="entry name" value="Ribosomal_L27A"/>
    <property type="match status" value="1"/>
</dbReference>
<evidence type="ECO:0000259" key="7">
    <source>
        <dbReference type="Pfam" id="PF00828"/>
    </source>
</evidence>
<comment type="similarity">
    <text evidence="1 4 5">Belongs to the universal ribosomal protein uL15 family.</text>
</comment>
<dbReference type="InterPro" id="IPR005749">
    <property type="entry name" value="Ribosomal_uL15_bac-type"/>
</dbReference>
<dbReference type="PANTHER" id="PTHR12934">
    <property type="entry name" value="50S RIBOSOMAL PROTEIN L15"/>
    <property type="match status" value="1"/>
</dbReference>
<protein>
    <recommendedName>
        <fullName evidence="4">Large ribosomal subunit protein uL15</fullName>
    </recommendedName>
</protein>
<dbReference type="PANTHER" id="PTHR12934:SF11">
    <property type="entry name" value="LARGE RIBOSOMAL SUBUNIT PROTEIN UL15M"/>
    <property type="match status" value="1"/>
</dbReference>
<dbReference type="EMBL" id="MHLE01000006">
    <property type="protein sequence ID" value="OGZ03249.1"/>
    <property type="molecule type" value="Genomic_DNA"/>
</dbReference>
<comment type="caution">
    <text evidence="8">The sequence shown here is derived from an EMBL/GenBank/DDBJ whole genome shotgun (WGS) entry which is preliminary data.</text>
</comment>
<organism evidence="8 9">
    <name type="scientific">Candidatus Liptonbacteria bacterium RIFOXYB1_FULL_36_10</name>
    <dbReference type="NCBI Taxonomy" id="1798654"/>
    <lineage>
        <taxon>Bacteria</taxon>
        <taxon>Candidatus Liptoniibacteriota</taxon>
    </lineage>
</organism>
<proteinExistence type="inferred from homology"/>
<keyword evidence="4" id="KW-0699">rRNA-binding</keyword>
<evidence type="ECO:0000256" key="6">
    <source>
        <dbReference type="SAM" id="MobiDB-lite"/>
    </source>
</evidence>
<keyword evidence="4" id="KW-0694">RNA-binding</keyword>
<dbReference type="InterPro" id="IPR021131">
    <property type="entry name" value="Ribosomal_uL15/eL18"/>
</dbReference>
<dbReference type="GO" id="GO:0019843">
    <property type="term" value="F:rRNA binding"/>
    <property type="evidence" value="ECO:0007669"/>
    <property type="project" value="UniProtKB-UniRule"/>
</dbReference>
<keyword evidence="3 4" id="KW-0687">Ribonucleoprotein</keyword>
<evidence type="ECO:0000256" key="5">
    <source>
        <dbReference type="RuleBase" id="RU003888"/>
    </source>
</evidence>
<comment type="subunit">
    <text evidence="4">Part of the 50S ribosomal subunit.</text>
</comment>
<feature type="region of interest" description="Disordered" evidence="6">
    <location>
        <begin position="1"/>
        <end position="47"/>
    </location>
</feature>
<dbReference type="PROSITE" id="PS00475">
    <property type="entry name" value="RIBOSOMAL_L15"/>
    <property type="match status" value="1"/>
</dbReference>
<keyword evidence="2 4" id="KW-0689">Ribosomal protein</keyword>
<dbReference type="GO" id="GO:0003735">
    <property type="term" value="F:structural constituent of ribosome"/>
    <property type="evidence" value="ECO:0007669"/>
    <property type="project" value="InterPro"/>
</dbReference>
<comment type="function">
    <text evidence="4">Binds to the 23S rRNA.</text>
</comment>
<feature type="compositionally biased region" description="Basic residues" evidence="6">
    <location>
        <begin position="33"/>
        <end position="43"/>
    </location>
</feature>
<reference evidence="8 9" key="1">
    <citation type="journal article" date="2016" name="Nat. Commun.">
        <title>Thousands of microbial genomes shed light on interconnected biogeochemical processes in an aquifer system.</title>
        <authorList>
            <person name="Anantharaman K."/>
            <person name="Brown C.T."/>
            <person name="Hug L.A."/>
            <person name="Sharon I."/>
            <person name="Castelle C.J."/>
            <person name="Probst A.J."/>
            <person name="Thomas B.C."/>
            <person name="Singh A."/>
            <person name="Wilkins M.J."/>
            <person name="Karaoz U."/>
            <person name="Brodie E.L."/>
            <person name="Williams K.H."/>
            <person name="Hubbard S.S."/>
            <person name="Banfield J.F."/>
        </authorList>
    </citation>
    <scope>NUCLEOTIDE SEQUENCE [LARGE SCALE GENOMIC DNA]</scope>
</reference>
<dbReference type="InterPro" id="IPR030878">
    <property type="entry name" value="Ribosomal_uL15"/>
</dbReference>
<dbReference type="GO" id="GO:0006412">
    <property type="term" value="P:translation"/>
    <property type="evidence" value="ECO:0007669"/>
    <property type="project" value="UniProtKB-UniRule"/>
</dbReference>
<evidence type="ECO:0000313" key="8">
    <source>
        <dbReference type="EMBL" id="OGZ03249.1"/>
    </source>
</evidence>